<keyword evidence="5" id="KW-0902">Two-component regulatory system</keyword>
<dbReference type="GO" id="GO:0016787">
    <property type="term" value="F:hydrolase activity"/>
    <property type="evidence" value="ECO:0007669"/>
    <property type="project" value="UniProtKB-KW"/>
</dbReference>
<dbReference type="PROSITE" id="PS50109">
    <property type="entry name" value="HIS_KIN"/>
    <property type="match status" value="1"/>
</dbReference>
<dbReference type="Gene3D" id="3.40.50.2300">
    <property type="match status" value="1"/>
</dbReference>
<dbReference type="InterPro" id="IPR005467">
    <property type="entry name" value="His_kinase_dom"/>
</dbReference>
<dbReference type="RefSeq" id="WP_022596202.1">
    <property type="nucleotide sequence ID" value="NZ_LK391965.1"/>
</dbReference>
<evidence type="ECO:0000259" key="8">
    <source>
        <dbReference type="PROSITE" id="PS50109"/>
    </source>
</evidence>
<dbReference type="PANTHER" id="PTHR45339:SF1">
    <property type="entry name" value="HYBRID SIGNAL TRANSDUCTION HISTIDINE KINASE J"/>
    <property type="match status" value="1"/>
</dbReference>
<dbReference type="SMART" id="SM00387">
    <property type="entry name" value="HATPase_c"/>
    <property type="match status" value="1"/>
</dbReference>
<evidence type="ECO:0000256" key="6">
    <source>
        <dbReference type="PROSITE-ProRule" id="PRU00169"/>
    </source>
</evidence>
<feature type="domain" description="Histidine kinase" evidence="8">
    <location>
        <begin position="216"/>
        <end position="432"/>
    </location>
</feature>
<dbReference type="GO" id="GO:0000155">
    <property type="term" value="F:phosphorelay sensor kinase activity"/>
    <property type="evidence" value="ECO:0007669"/>
    <property type="project" value="InterPro"/>
</dbReference>
<evidence type="ECO:0000256" key="3">
    <source>
        <dbReference type="ARBA" id="ARBA00022553"/>
    </source>
</evidence>
<dbReference type="InterPro" id="IPR036097">
    <property type="entry name" value="HisK_dim/P_sf"/>
</dbReference>
<keyword evidence="10" id="KW-0808">Transferase</keyword>
<dbReference type="InterPro" id="IPR001789">
    <property type="entry name" value="Sig_transdc_resp-reg_receiver"/>
</dbReference>
<dbReference type="InterPro" id="IPR004358">
    <property type="entry name" value="Sig_transdc_His_kin-like_C"/>
</dbReference>
<dbReference type="AlphaFoldDB" id="A0AAV2VVA8"/>
<dbReference type="EC" id="2.7.13.3" evidence="2"/>
<keyword evidence="7" id="KW-0175">Coiled coil</keyword>
<evidence type="ECO:0000259" key="9">
    <source>
        <dbReference type="PROSITE" id="PS50110"/>
    </source>
</evidence>
<comment type="caution">
    <text evidence="10">The sequence shown here is derived from an EMBL/GenBank/DDBJ whole genome shotgun (WGS) entry which is preliminary data.</text>
</comment>
<dbReference type="Pfam" id="PF00512">
    <property type="entry name" value="HisKA"/>
    <property type="match status" value="1"/>
</dbReference>
<dbReference type="InterPro" id="IPR011006">
    <property type="entry name" value="CheY-like_superfamily"/>
</dbReference>
<dbReference type="Pfam" id="PF00072">
    <property type="entry name" value="Response_reg"/>
    <property type="match status" value="1"/>
</dbReference>
<dbReference type="SMART" id="SM00448">
    <property type="entry name" value="REC"/>
    <property type="match status" value="1"/>
</dbReference>
<dbReference type="PRINTS" id="PR00344">
    <property type="entry name" value="BCTRLSENSOR"/>
</dbReference>
<feature type="modified residue" description="4-aspartylphosphate" evidence="6">
    <location>
        <position position="505"/>
    </location>
</feature>
<dbReference type="PROSITE" id="PS50110">
    <property type="entry name" value="RESPONSE_REGULATORY"/>
    <property type="match status" value="1"/>
</dbReference>
<evidence type="ECO:0000256" key="7">
    <source>
        <dbReference type="SAM" id="Coils"/>
    </source>
</evidence>
<evidence type="ECO:0000256" key="2">
    <source>
        <dbReference type="ARBA" id="ARBA00012438"/>
    </source>
</evidence>
<keyword evidence="4" id="KW-0378">Hydrolase</keyword>
<reference evidence="10 11" key="1">
    <citation type="journal article" date="2013" name="ISME J.">
        <title>Comparative genomics of pathogenic lineages of Vibrio nigripulchritudo identifies virulence-associated traits.</title>
        <authorList>
            <person name="Goudenege D."/>
            <person name="Labreuche Y."/>
            <person name="Krin E."/>
            <person name="Ansquer D."/>
            <person name="Mangenot S."/>
            <person name="Calteau A."/>
            <person name="Medigue C."/>
            <person name="Mazel D."/>
            <person name="Polz M.F."/>
            <person name="Le Roux F."/>
        </authorList>
    </citation>
    <scope>NUCLEOTIDE SEQUENCE [LARGE SCALE GENOMIC DNA]</scope>
    <source>
        <strain evidence="10 11">SOn1</strain>
    </source>
</reference>
<keyword evidence="10" id="KW-0418">Kinase</keyword>
<name>A0AAV2VVA8_9VIBR</name>
<dbReference type="PANTHER" id="PTHR45339">
    <property type="entry name" value="HYBRID SIGNAL TRANSDUCTION HISTIDINE KINASE J"/>
    <property type="match status" value="1"/>
</dbReference>
<dbReference type="InterPro" id="IPR036890">
    <property type="entry name" value="HATPase_C_sf"/>
</dbReference>
<feature type="coiled-coil region" evidence="7">
    <location>
        <begin position="26"/>
        <end position="57"/>
    </location>
</feature>
<evidence type="ECO:0000313" key="10">
    <source>
        <dbReference type="EMBL" id="CCO48555.1"/>
    </source>
</evidence>
<gene>
    <name evidence="10" type="ORF">VIBNISOn1_560091</name>
</gene>
<dbReference type="EMBL" id="CAOF01000149">
    <property type="protein sequence ID" value="CCO48555.1"/>
    <property type="molecule type" value="Genomic_DNA"/>
</dbReference>
<proteinExistence type="predicted"/>
<protein>
    <recommendedName>
        <fullName evidence="2">histidine kinase</fullName>
        <ecNumber evidence="2">2.7.13.3</ecNumber>
    </recommendedName>
</protein>
<evidence type="ECO:0000256" key="5">
    <source>
        <dbReference type="ARBA" id="ARBA00023012"/>
    </source>
</evidence>
<keyword evidence="3 6" id="KW-0597">Phosphoprotein</keyword>
<accession>A0AAV2VVA8</accession>
<sequence>MDSRLELLEKKLYREIAARKHAEKLLEEKSVEMYNLNKQLDESLQQVKAQSDAQMRKKVFQEQISRILIRYGRQFLKHAPDEVILNSLIKELCDSDLVVNAKLILLKKDTLALSSAEYGELDFSVIPVQVIENAEKVWDGCGVLWWPLMAEGIMVGTLAVKPEQSTDEREWFEHQITLLSELVSSAISRQLILRKTIDARERAEASERSTRDFLAMINHELRTPLNGLLGTLELLSDTSLTNEQKRMLNTLEQSGQFLRVIIDDLLDYSKINAGMMQLSERAFRWSDIQTTLQSIFINLAKEKRIEFRIENFDSVPNVLVGDVERVKQIFVNLIGNAIKFTQSGHVTVNASWQSNWLTFYVQDTGCGIAEEDQENLFNPFTQADISSKRNHGGTGLGLAICKQLVAMMQGSITLKSKPDEGTRFDVSLRLSEGVIQDVEQEKLDNLAEDEMLDSLKILVVEDLRVNQFVIQKMLKKLGITPDFANNGEEGVEAVSSHHYDLVFMDCRMPVMDGFDATLTLRERNIRVPIVALTAGTTLAEREKCLQVGMNDILNKPYTSADLKDVLVKWGL</sequence>
<dbReference type="CDD" id="cd00082">
    <property type="entry name" value="HisKA"/>
    <property type="match status" value="1"/>
</dbReference>
<dbReference type="FunFam" id="3.30.565.10:FF:000010">
    <property type="entry name" value="Sensor histidine kinase RcsC"/>
    <property type="match status" value="1"/>
</dbReference>
<evidence type="ECO:0000256" key="1">
    <source>
        <dbReference type="ARBA" id="ARBA00000085"/>
    </source>
</evidence>
<dbReference type="Proteomes" id="UP000018211">
    <property type="component" value="Unassembled WGS sequence"/>
</dbReference>
<feature type="domain" description="Response regulatory" evidence="9">
    <location>
        <begin position="456"/>
        <end position="570"/>
    </location>
</feature>
<dbReference type="InterPro" id="IPR003661">
    <property type="entry name" value="HisK_dim/P_dom"/>
</dbReference>
<dbReference type="SUPFAM" id="SSF52172">
    <property type="entry name" value="CheY-like"/>
    <property type="match status" value="1"/>
</dbReference>
<dbReference type="Gene3D" id="3.30.565.10">
    <property type="entry name" value="Histidine kinase-like ATPase, C-terminal domain"/>
    <property type="match status" value="1"/>
</dbReference>
<evidence type="ECO:0000256" key="4">
    <source>
        <dbReference type="ARBA" id="ARBA00022801"/>
    </source>
</evidence>
<dbReference type="Gene3D" id="1.10.287.130">
    <property type="match status" value="1"/>
</dbReference>
<dbReference type="Pfam" id="PF02518">
    <property type="entry name" value="HATPase_c"/>
    <property type="match status" value="1"/>
</dbReference>
<organism evidence="10 11">
    <name type="scientific">Vibrio nigripulchritudo SOn1</name>
    <dbReference type="NCBI Taxonomy" id="1238450"/>
    <lineage>
        <taxon>Bacteria</taxon>
        <taxon>Pseudomonadati</taxon>
        <taxon>Pseudomonadota</taxon>
        <taxon>Gammaproteobacteria</taxon>
        <taxon>Vibrionales</taxon>
        <taxon>Vibrionaceae</taxon>
        <taxon>Vibrio</taxon>
    </lineage>
</organism>
<dbReference type="CDD" id="cd16922">
    <property type="entry name" value="HATPase_EvgS-ArcB-TorS-like"/>
    <property type="match status" value="1"/>
</dbReference>
<dbReference type="SUPFAM" id="SSF47384">
    <property type="entry name" value="Homodimeric domain of signal transducing histidine kinase"/>
    <property type="match status" value="1"/>
</dbReference>
<dbReference type="InterPro" id="IPR003594">
    <property type="entry name" value="HATPase_dom"/>
</dbReference>
<dbReference type="SMART" id="SM00388">
    <property type="entry name" value="HisKA"/>
    <property type="match status" value="1"/>
</dbReference>
<evidence type="ECO:0000313" key="11">
    <source>
        <dbReference type="Proteomes" id="UP000018211"/>
    </source>
</evidence>
<dbReference type="CDD" id="cd17546">
    <property type="entry name" value="REC_hyHK_CKI1_RcsC-like"/>
    <property type="match status" value="1"/>
</dbReference>
<comment type="catalytic activity">
    <reaction evidence="1">
        <text>ATP + protein L-histidine = ADP + protein N-phospho-L-histidine.</text>
        <dbReference type="EC" id="2.7.13.3"/>
    </reaction>
</comment>
<dbReference type="SUPFAM" id="SSF55874">
    <property type="entry name" value="ATPase domain of HSP90 chaperone/DNA topoisomerase II/histidine kinase"/>
    <property type="match status" value="1"/>
</dbReference>